<accession>A0A8T2R978</accession>
<dbReference type="AlphaFoldDB" id="A0A8T2R978"/>
<keyword evidence="1 2" id="KW-0694">RNA-binding</keyword>
<feature type="domain" description="HTH La-type RNA-binding" evidence="4">
    <location>
        <begin position="311"/>
        <end position="400"/>
    </location>
</feature>
<dbReference type="GO" id="GO:0005737">
    <property type="term" value="C:cytoplasm"/>
    <property type="evidence" value="ECO:0007669"/>
    <property type="project" value="UniProtKB-ARBA"/>
</dbReference>
<dbReference type="Gene3D" id="1.10.10.10">
    <property type="entry name" value="Winged helix-like DNA-binding domain superfamily/Winged helix DNA-binding domain"/>
    <property type="match status" value="1"/>
</dbReference>
<proteinExistence type="predicted"/>
<dbReference type="SUPFAM" id="SSF46785">
    <property type="entry name" value="Winged helix' DNA-binding domain"/>
    <property type="match status" value="1"/>
</dbReference>
<keyword evidence="6" id="KW-1185">Reference proteome</keyword>
<evidence type="ECO:0000256" key="2">
    <source>
        <dbReference type="PROSITE-ProRule" id="PRU00332"/>
    </source>
</evidence>
<comment type="caution">
    <text evidence="5">The sequence shown here is derived from an EMBL/GenBank/DDBJ whole genome shotgun (WGS) entry which is preliminary data.</text>
</comment>
<dbReference type="InterPro" id="IPR036390">
    <property type="entry name" value="WH_DNA-bd_sf"/>
</dbReference>
<dbReference type="SMART" id="SM00715">
    <property type="entry name" value="LA"/>
    <property type="match status" value="1"/>
</dbReference>
<gene>
    <name evidence="5" type="ORF">KP509_29G060800</name>
</gene>
<dbReference type="InterPro" id="IPR045180">
    <property type="entry name" value="La_dom_prot"/>
</dbReference>
<dbReference type="Pfam" id="PF05383">
    <property type="entry name" value="La"/>
    <property type="match status" value="1"/>
</dbReference>
<feature type="compositionally biased region" description="Polar residues" evidence="3">
    <location>
        <begin position="45"/>
        <end position="55"/>
    </location>
</feature>
<protein>
    <recommendedName>
        <fullName evidence="4">HTH La-type RNA-binding domain-containing protein</fullName>
    </recommendedName>
</protein>
<dbReference type="PANTHER" id="PTHR22792:SF132">
    <property type="entry name" value="LA-RELATED PROTEIN 1"/>
    <property type="match status" value="1"/>
</dbReference>
<dbReference type="GO" id="GO:0003723">
    <property type="term" value="F:RNA binding"/>
    <property type="evidence" value="ECO:0007669"/>
    <property type="project" value="UniProtKB-UniRule"/>
</dbReference>
<dbReference type="PANTHER" id="PTHR22792">
    <property type="entry name" value="LUPUS LA PROTEIN-RELATED"/>
    <property type="match status" value="1"/>
</dbReference>
<evidence type="ECO:0000313" key="6">
    <source>
        <dbReference type="Proteomes" id="UP000825935"/>
    </source>
</evidence>
<evidence type="ECO:0000256" key="3">
    <source>
        <dbReference type="SAM" id="MobiDB-lite"/>
    </source>
</evidence>
<dbReference type="InterPro" id="IPR006630">
    <property type="entry name" value="La_HTH"/>
</dbReference>
<evidence type="ECO:0000313" key="5">
    <source>
        <dbReference type="EMBL" id="KAH7292294.1"/>
    </source>
</evidence>
<sequence length="648" mass="70904">MEDNSYTRVCDRTSSNSEESSQSAKAAAGTFQSGELNAGTANGAGASQNTPTECGTTEARVSKPPWGKPLTSIAGETPPQPLMGATVWPALKEAQNMKSSVTQKTRAKTPPSPVLSTSQGSLPPGDGSNYQRREKEKNFKGGSTGMGRPDFQPIENGASSMEHPTLGGNRISDQSVKHNPHLRGKGNIPASESVESDRLQHRNDNGAYNYNNNRKWRSAHRDQGRGNFGWQHHGRAYENGNPTASFLHEQRIGPRNMPRPPQHTFRPMTTPFYHVPAFQNGVMCYTPRVPDFVNGAPYFSPMMPAGGVMHGPDPIALRFMILNQVEYYFSVQNLCKDVFLRMHMDDEGFVPVSVIAQFNRIRTLSTIPMVILEALQHSDVIEVQHDKIRRRNDRGKWRLLPDQVHAATQDNGSIRNLPDGVYKKMEQGSDGGSVSSSEEVNSGFAKVPLMTIADAGNASSESNRVSGNVECSTSKEKEIHQQHDVHIKSQLSVLPDADPCTAQCSPFNGCNSEEGLVSSVTSGDSLGSQTLIIDFSQLGMEAVERTVVVSDEESCSRDSRALAESLPSPVNLNQSPASWEVRKGFWLENSPCCVHGNFEQDNTPEESKFILKSGDEDGDGHQDNANDREIKRLISMPHTSLGSFIAVP</sequence>
<reference evidence="5" key="1">
    <citation type="submission" date="2021-08" db="EMBL/GenBank/DDBJ databases">
        <title>WGS assembly of Ceratopteris richardii.</title>
        <authorList>
            <person name="Marchant D.B."/>
            <person name="Chen G."/>
            <person name="Jenkins J."/>
            <person name="Shu S."/>
            <person name="Leebens-Mack J."/>
            <person name="Grimwood J."/>
            <person name="Schmutz J."/>
            <person name="Soltis P."/>
            <person name="Soltis D."/>
            <person name="Chen Z.-H."/>
        </authorList>
    </citation>
    <scope>NUCLEOTIDE SEQUENCE</scope>
    <source>
        <strain evidence="5">Whitten #5841</strain>
        <tissue evidence="5">Leaf</tissue>
    </source>
</reference>
<evidence type="ECO:0000256" key="1">
    <source>
        <dbReference type="ARBA" id="ARBA00022884"/>
    </source>
</evidence>
<evidence type="ECO:0000259" key="4">
    <source>
        <dbReference type="PROSITE" id="PS50961"/>
    </source>
</evidence>
<feature type="compositionally biased region" description="Basic and acidic residues" evidence="3">
    <location>
        <begin position="195"/>
        <end position="204"/>
    </location>
</feature>
<dbReference type="InterPro" id="IPR036388">
    <property type="entry name" value="WH-like_DNA-bd_sf"/>
</dbReference>
<dbReference type="OrthoDB" id="340227at2759"/>
<dbReference type="PROSITE" id="PS50961">
    <property type="entry name" value="HTH_LA"/>
    <property type="match status" value="1"/>
</dbReference>
<dbReference type="Proteomes" id="UP000825935">
    <property type="component" value="Chromosome 29"/>
</dbReference>
<dbReference type="CDD" id="cd07323">
    <property type="entry name" value="LAM"/>
    <property type="match status" value="1"/>
</dbReference>
<feature type="compositionally biased region" description="Low complexity" evidence="3">
    <location>
        <begin position="14"/>
        <end position="28"/>
    </location>
</feature>
<name>A0A8T2R978_CERRI</name>
<feature type="region of interest" description="Disordered" evidence="3">
    <location>
        <begin position="1"/>
        <end position="212"/>
    </location>
</feature>
<dbReference type="EMBL" id="CM035434">
    <property type="protein sequence ID" value="KAH7292294.1"/>
    <property type="molecule type" value="Genomic_DNA"/>
</dbReference>
<organism evidence="5 6">
    <name type="scientific">Ceratopteris richardii</name>
    <name type="common">Triangle waterfern</name>
    <dbReference type="NCBI Taxonomy" id="49495"/>
    <lineage>
        <taxon>Eukaryota</taxon>
        <taxon>Viridiplantae</taxon>
        <taxon>Streptophyta</taxon>
        <taxon>Embryophyta</taxon>
        <taxon>Tracheophyta</taxon>
        <taxon>Polypodiopsida</taxon>
        <taxon>Polypodiidae</taxon>
        <taxon>Polypodiales</taxon>
        <taxon>Pteridineae</taxon>
        <taxon>Pteridaceae</taxon>
        <taxon>Parkerioideae</taxon>
        <taxon>Ceratopteris</taxon>
    </lineage>
</organism>